<comment type="cofactor">
    <cofactor evidence="1">
        <name>FAD</name>
        <dbReference type="ChEBI" id="CHEBI:57692"/>
    </cofactor>
</comment>
<comment type="similarity">
    <text evidence="2">Belongs to the DadA oxidoreductase family.</text>
</comment>
<evidence type="ECO:0000256" key="4">
    <source>
        <dbReference type="ARBA" id="ARBA00023002"/>
    </source>
</evidence>
<gene>
    <name evidence="6" type="ORF">BD94_3252</name>
</gene>
<name>A0A077EHU8_9FLAO</name>
<dbReference type="EMBL" id="CP007547">
    <property type="protein sequence ID" value="AIL47027.1"/>
    <property type="molecule type" value="Genomic_DNA"/>
</dbReference>
<dbReference type="KEGG" id="eao:BD94_3252"/>
<dbReference type="PANTHER" id="PTHR13847:SF286">
    <property type="entry name" value="D-AMINO ACID DEHYDROGENASE"/>
    <property type="match status" value="1"/>
</dbReference>
<proteinExistence type="inferred from homology"/>
<dbReference type="RefSeq" id="WP_024565915.1">
    <property type="nucleotide sequence ID" value="NZ_CP007547.1"/>
</dbReference>
<dbReference type="GO" id="GO:0005737">
    <property type="term" value="C:cytoplasm"/>
    <property type="evidence" value="ECO:0007669"/>
    <property type="project" value="TreeGrafter"/>
</dbReference>
<evidence type="ECO:0000259" key="5">
    <source>
        <dbReference type="Pfam" id="PF01266"/>
    </source>
</evidence>
<dbReference type="GO" id="GO:0016491">
    <property type="term" value="F:oxidoreductase activity"/>
    <property type="evidence" value="ECO:0007669"/>
    <property type="project" value="UniProtKB-KW"/>
</dbReference>
<evidence type="ECO:0000256" key="2">
    <source>
        <dbReference type="ARBA" id="ARBA00009410"/>
    </source>
</evidence>
<dbReference type="SUPFAM" id="SSF51971">
    <property type="entry name" value="Nucleotide-binding domain"/>
    <property type="match status" value="1"/>
</dbReference>
<keyword evidence="3" id="KW-0285">Flavoprotein</keyword>
<dbReference type="AlphaFoldDB" id="A0A077EHU8"/>
<dbReference type="Gene3D" id="3.50.50.60">
    <property type="entry name" value="FAD/NAD(P)-binding domain"/>
    <property type="match status" value="1"/>
</dbReference>
<dbReference type="STRING" id="1338011.BD94_3252"/>
<feature type="domain" description="FAD dependent oxidoreductase" evidence="5">
    <location>
        <begin position="5"/>
        <end position="323"/>
    </location>
</feature>
<sequence length="349" mass="40769">MEKLDYIIVGDGYAAMFFAHQLLKSGKTFKLFSEGNKAASHISAGVCNPVVLKRYNKIWNDEAQMDYLPVIFNEIEEYLHKNYLIQENVVRVFHDEGEYKLWLKKASQDKFEGYLDSDIQKLSSVENPFGVGRVKNSCRLDVRNFFSDFFSFLEKKKVLVKERFDYSELNVDQNTYQNYNFNKIVFAEGTGIKDNPYFGEIPVKPNKGHRFSLHLEKDTEAFVIKKKHFLFRFSGDEYYYGGTYDRDSETHEIEEKAVEELKKGLEEVYKYDYKIDEVSTAFRATVADRRPIIGRHEIHDNLYIFNGLGARGVLNGSYFSKLLFDFIELGTLFHEEVNVKRFSQIGKLS</sequence>
<dbReference type="HOGENOM" id="CLU_066614_0_0_10"/>
<protein>
    <recommendedName>
        <fullName evidence="5">FAD dependent oxidoreductase domain-containing protein</fullName>
    </recommendedName>
</protein>
<evidence type="ECO:0000256" key="3">
    <source>
        <dbReference type="ARBA" id="ARBA00022630"/>
    </source>
</evidence>
<dbReference type="PANTHER" id="PTHR13847">
    <property type="entry name" value="SARCOSINE DEHYDROGENASE-RELATED"/>
    <property type="match status" value="1"/>
</dbReference>
<organism evidence="6 7">
    <name type="scientific">Elizabethkingia anophelis NUHP1</name>
    <dbReference type="NCBI Taxonomy" id="1338011"/>
    <lineage>
        <taxon>Bacteria</taxon>
        <taxon>Pseudomonadati</taxon>
        <taxon>Bacteroidota</taxon>
        <taxon>Flavobacteriia</taxon>
        <taxon>Flavobacteriales</taxon>
        <taxon>Weeksellaceae</taxon>
        <taxon>Elizabethkingia</taxon>
    </lineage>
</organism>
<evidence type="ECO:0000313" key="6">
    <source>
        <dbReference type="EMBL" id="AIL47027.1"/>
    </source>
</evidence>
<accession>A0A077EHU8</accession>
<dbReference type="Pfam" id="PF01266">
    <property type="entry name" value="DAO"/>
    <property type="match status" value="1"/>
</dbReference>
<reference evidence="6" key="2">
    <citation type="journal article" date="2015" name="Genome Biol. Evol.">
        <title>Complete Genome Sequence and Transcriptomic Analysis of the Novel Pathogen Elizabethkingia anophelis in Response to Oxidative Stress.</title>
        <authorList>
            <person name="Li Y."/>
            <person name="Liu Y."/>
            <person name="Chew S.C."/>
            <person name="Tay M."/>
            <person name="Salido M.M."/>
            <person name="Teo J."/>
            <person name="Lauro F.M."/>
            <person name="Givskov M."/>
            <person name="Yang L."/>
        </authorList>
    </citation>
    <scope>NUCLEOTIDE SEQUENCE</scope>
    <source>
        <strain evidence="6">NUHP1</strain>
    </source>
</reference>
<dbReference type="eggNOG" id="COG0665">
    <property type="taxonomic scope" value="Bacteria"/>
</dbReference>
<reference evidence="6" key="1">
    <citation type="journal article" date="2013" name="Lancet">
        <title>First case of E anophelis outbreak in an intensive-care unit.</title>
        <authorList>
            <person name="Teo J."/>
            <person name="Tan S.Y."/>
            <person name="Tay M."/>
            <person name="Ding Y."/>
            <person name="Kjelleberg S."/>
            <person name="Givskov M."/>
            <person name="Lin R.T."/>
            <person name="Yang L."/>
        </authorList>
    </citation>
    <scope>NUCLEOTIDE SEQUENCE [LARGE SCALE GENOMIC DNA]</scope>
    <source>
        <strain evidence="6">NUHP1</strain>
    </source>
</reference>
<evidence type="ECO:0000256" key="1">
    <source>
        <dbReference type="ARBA" id="ARBA00001974"/>
    </source>
</evidence>
<dbReference type="Proteomes" id="UP000028933">
    <property type="component" value="Chromosome"/>
</dbReference>
<dbReference type="InterPro" id="IPR006076">
    <property type="entry name" value="FAD-dep_OxRdtase"/>
</dbReference>
<evidence type="ECO:0000313" key="7">
    <source>
        <dbReference type="Proteomes" id="UP000028933"/>
    </source>
</evidence>
<keyword evidence="4" id="KW-0560">Oxidoreductase</keyword>
<dbReference type="Gene3D" id="3.30.9.10">
    <property type="entry name" value="D-Amino Acid Oxidase, subunit A, domain 2"/>
    <property type="match status" value="1"/>
</dbReference>
<dbReference type="InterPro" id="IPR036188">
    <property type="entry name" value="FAD/NAD-bd_sf"/>
</dbReference>